<dbReference type="PANTHER" id="PTHR24421:SF10">
    <property type="entry name" value="NITRATE_NITRITE SENSOR PROTEIN NARQ"/>
    <property type="match status" value="1"/>
</dbReference>
<keyword evidence="13" id="KW-1185">Reference proteome</keyword>
<keyword evidence="4" id="KW-0808">Transferase</keyword>
<dbReference type="RefSeq" id="WP_218097173.1">
    <property type="nucleotide sequence ID" value="NZ_CAJVCE010000002.1"/>
</dbReference>
<evidence type="ECO:0000259" key="10">
    <source>
        <dbReference type="Pfam" id="PF02518"/>
    </source>
</evidence>
<dbReference type="Pfam" id="PF02518">
    <property type="entry name" value="HATPase_c"/>
    <property type="match status" value="1"/>
</dbReference>
<reference evidence="12 13" key="1">
    <citation type="submission" date="2021-06" db="EMBL/GenBank/DDBJ databases">
        <authorList>
            <person name="Criscuolo A."/>
        </authorList>
    </citation>
    <scope>NUCLEOTIDE SEQUENCE [LARGE SCALE GENOMIC DNA]</scope>
    <source>
        <strain evidence="13">CIP 111802</strain>
    </source>
</reference>
<evidence type="ECO:0000313" key="12">
    <source>
        <dbReference type="EMBL" id="CAG7622247.1"/>
    </source>
</evidence>
<proteinExistence type="predicted"/>
<dbReference type="InterPro" id="IPR050482">
    <property type="entry name" value="Sensor_HK_TwoCompSys"/>
</dbReference>
<evidence type="ECO:0000256" key="4">
    <source>
        <dbReference type="ARBA" id="ARBA00022679"/>
    </source>
</evidence>
<dbReference type="Proteomes" id="UP000730618">
    <property type="component" value="Unassembled WGS sequence"/>
</dbReference>
<comment type="caution">
    <text evidence="12">The sequence shown here is derived from an EMBL/GenBank/DDBJ whole genome shotgun (WGS) entry which is preliminary data.</text>
</comment>
<comment type="catalytic activity">
    <reaction evidence="1">
        <text>ATP + protein L-histidine = ADP + protein N-phospho-L-histidine.</text>
        <dbReference type="EC" id="2.7.13.3"/>
    </reaction>
</comment>
<evidence type="ECO:0000256" key="2">
    <source>
        <dbReference type="ARBA" id="ARBA00012438"/>
    </source>
</evidence>
<evidence type="ECO:0000256" key="5">
    <source>
        <dbReference type="ARBA" id="ARBA00022741"/>
    </source>
</evidence>
<dbReference type="InterPro" id="IPR003594">
    <property type="entry name" value="HATPase_dom"/>
</dbReference>
<evidence type="ECO:0000256" key="1">
    <source>
        <dbReference type="ARBA" id="ARBA00000085"/>
    </source>
</evidence>
<evidence type="ECO:0000256" key="8">
    <source>
        <dbReference type="ARBA" id="ARBA00023012"/>
    </source>
</evidence>
<keyword evidence="3" id="KW-0597">Phosphoprotein</keyword>
<evidence type="ECO:0000256" key="6">
    <source>
        <dbReference type="ARBA" id="ARBA00022777"/>
    </source>
</evidence>
<keyword evidence="5" id="KW-0547">Nucleotide-binding</keyword>
<dbReference type="CDD" id="cd16917">
    <property type="entry name" value="HATPase_UhpB-NarQ-NarX-like"/>
    <property type="match status" value="1"/>
</dbReference>
<keyword evidence="6" id="KW-0418">Kinase</keyword>
<organism evidence="12 13">
    <name type="scientific">Paenibacillus allorhizosphaerae</name>
    <dbReference type="NCBI Taxonomy" id="2849866"/>
    <lineage>
        <taxon>Bacteria</taxon>
        <taxon>Bacillati</taxon>
        <taxon>Bacillota</taxon>
        <taxon>Bacilli</taxon>
        <taxon>Bacillales</taxon>
        <taxon>Paenibacillaceae</taxon>
        <taxon>Paenibacillus</taxon>
    </lineage>
</organism>
<dbReference type="EC" id="2.7.13.3" evidence="2"/>
<dbReference type="Pfam" id="PF07730">
    <property type="entry name" value="HisKA_3"/>
    <property type="match status" value="1"/>
</dbReference>
<evidence type="ECO:0000256" key="9">
    <source>
        <dbReference type="SAM" id="Coils"/>
    </source>
</evidence>
<feature type="domain" description="Signal transduction histidine kinase subgroup 3 dimerisation and phosphoacceptor" evidence="11">
    <location>
        <begin position="181"/>
        <end position="246"/>
    </location>
</feature>
<gene>
    <name evidence="12" type="ORF">PAECIP111802_00805</name>
</gene>
<dbReference type="PANTHER" id="PTHR24421">
    <property type="entry name" value="NITRATE/NITRITE SENSOR PROTEIN NARX-RELATED"/>
    <property type="match status" value="1"/>
</dbReference>
<name>A0ABN7TG78_9BACL</name>
<feature type="coiled-coil region" evidence="9">
    <location>
        <begin position="135"/>
        <end position="162"/>
    </location>
</feature>
<evidence type="ECO:0000256" key="7">
    <source>
        <dbReference type="ARBA" id="ARBA00022840"/>
    </source>
</evidence>
<evidence type="ECO:0000256" key="3">
    <source>
        <dbReference type="ARBA" id="ARBA00022553"/>
    </source>
</evidence>
<protein>
    <recommendedName>
        <fullName evidence="2">histidine kinase</fullName>
        <ecNumber evidence="2">2.7.13.3</ecNumber>
    </recommendedName>
</protein>
<sequence>MLLSLRYVLILFPVFSTMTVLPKESIGLFTLHTLLLLALVETRRAWLPERAQRFAAAAETAYVTWLSVRYQNMMFACHYSILLTYMLQEKSNLRWFLLALQTAMLNAALLGHADMELKLTANLLFATGALLLYLLADTGKSKAELEQVYDELRRKAYELDAARTRVLEYAGKVEQLVQAEERNRIAREIHDDLGHKLIRLKMMLEAAVRITPDQPEKGLDMTKQVCGQLAESMETLRLTVRRMKPDNDSVQSYSLSRLIEGLTAETGLDVKYEMNGIPRPLYPSLEIVLYRNAQEAVTNALRHGQATEVRIHMQYEPAFVRMTVWNNGVKPDVSVLRKGFGLSGMEERTQLVGGDLQWACDDYFSVTTIVPNSA</sequence>
<keyword evidence="8" id="KW-0902">Two-component regulatory system</keyword>
<keyword evidence="7" id="KW-0067">ATP-binding</keyword>
<accession>A0ABN7TG78</accession>
<keyword evidence="9" id="KW-0175">Coiled coil</keyword>
<evidence type="ECO:0000313" key="13">
    <source>
        <dbReference type="Proteomes" id="UP000730618"/>
    </source>
</evidence>
<evidence type="ECO:0000259" key="11">
    <source>
        <dbReference type="Pfam" id="PF07730"/>
    </source>
</evidence>
<feature type="domain" description="Histidine kinase/HSP90-like ATPase" evidence="10">
    <location>
        <begin position="289"/>
        <end position="359"/>
    </location>
</feature>
<dbReference type="EMBL" id="CAJVCE010000002">
    <property type="protein sequence ID" value="CAG7622247.1"/>
    <property type="molecule type" value="Genomic_DNA"/>
</dbReference>
<dbReference type="InterPro" id="IPR011712">
    <property type="entry name" value="Sig_transdc_His_kin_sub3_dim/P"/>
</dbReference>